<evidence type="ECO:0000256" key="16">
    <source>
        <dbReference type="RuleBase" id="RU003945"/>
    </source>
</evidence>
<evidence type="ECO:0000256" key="10">
    <source>
        <dbReference type="ARBA" id="ARBA00023186"/>
    </source>
</evidence>
<evidence type="ECO:0000256" key="2">
    <source>
        <dbReference type="ARBA" id="ARBA00010527"/>
    </source>
</evidence>
<name>A0ABS6B9E5_9NOCA</name>
<evidence type="ECO:0000256" key="13">
    <source>
        <dbReference type="ARBA" id="ARBA00031538"/>
    </source>
</evidence>
<accession>A0ABS6B9E5</accession>
<gene>
    <name evidence="20" type="primary">yidC</name>
    <name evidence="20" type="ORF">KO481_35230</name>
</gene>
<evidence type="ECO:0000256" key="11">
    <source>
        <dbReference type="ARBA" id="ARBA00025034"/>
    </source>
</evidence>
<keyword evidence="4" id="KW-0813">Transport</keyword>
<feature type="transmembrane region" description="Helical" evidence="18">
    <location>
        <begin position="225"/>
        <end position="249"/>
    </location>
</feature>
<evidence type="ECO:0000256" key="14">
    <source>
        <dbReference type="ARBA" id="ARBA00033245"/>
    </source>
</evidence>
<keyword evidence="7" id="KW-0653">Protein transport</keyword>
<evidence type="ECO:0000256" key="18">
    <source>
        <dbReference type="SAM" id="Phobius"/>
    </source>
</evidence>
<keyword evidence="8 18" id="KW-1133">Transmembrane helix</keyword>
<evidence type="ECO:0000256" key="7">
    <source>
        <dbReference type="ARBA" id="ARBA00022927"/>
    </source>
</evidence>
<evidence type="ECO:0000256" key="17">
    <source>
        <dbReference type="SAM" id="MobiDB-lite"/>
    </source>
</evidence>
<evidence type="ECO:0000256" key="3">
    <source>
        <dbReference type="ARBA" id="ARBA00015325"/>
    </source>
</evidence>
<comment type="similarity">
    <text evidence="2">Belongs to the OXA1/ALB3/YidC family. Type 1 subfamily.</text>
</comment>
<evidence type="ECO:0000256" key="1">
    <source>
        <dbReference type="ARBA" id="ARBA00004651"/>
    </source>
</evidence>
<comment type="subcellular location">
    <subcellularLocation>
        <location evidence="1">Cell membrane</location>
        <topology evidence="1">Multi-pass membrane protein</topology>
    </subcellularLocation>
    <subcellularLocation>
        <location evidence="16">Membrane</location>
        <topology evidence="16">Multi-pass membrane protein</topology>
    </subcellularLocation>
</comment>
<dbReference type="RefSeq" id="WP_215922832.1">
    <property type="nucleotide sequence ID" value="NZ_JAHKNI010000016.1"/>
</dbReference>
<proteinExistence type="inferred from homology"/>
<evidence type="ECO:0000313" key="20">
    <source>
        <dbReference type="EMBL" id="MBU3066758.1"/>
    </source>
</evidence>
<evidence type="ECO:0000259" key="19">
    <source>
        <dbReference type="Pfam" id="PF02096"/>
    </source>
</evidence>
<dbReference type="InterPro" id="IPR047196">
    <property type="entry name" value="YidC_ALB_C"/>
</dbReference>
<feature type="transmembrane region" description="Helical" evidence="18">
    <location>
        <begin position="20"/>
        <end position="41"/>
    </location>
</feature>
<feature type="transmembrane region" description="Helical" evidence="18">
    <location>
        <begin position="180"/>
        <end position="204"/>
    </location>
</feature>
<dbReference type="NCBIfam" id="TIGR03592">
    <property type="entry name" value="yidC_oxa1_cterm"/>
    <property type="match status" value="1"/>
</dbReference>
<evidence type="ECO:0000256" key="8">
    <source>
        <dbReference type="ARBA" id="ARBA00022989"/>
    </source>
</evidence>
<evidence type="ECO:0000256" key="12">
    <source>
        <dbReference type="ARBA" id="ARBA00026028"/>
    </source>
</evidence>
<comment type="caution">
    <text evidence="20">The sequence shown here is derived from an EMBL/GenBank/DDBJ whole genome shotgun (WGS) entry which is preliminary data.</text>
</comment>
<dbReference type="EMBL" id="JAHKNI010000016">
    <property type="protein sequence ID" value="MBU3066758.1"/>
    <property type="molecule type" value="Genomic_DNA"/>
</dbReference>
<keyword evidence="10" id="KW-0143">Chaperone</keyword>
<dbReference type="Pfam" id="PF02096">
    <property type="entry name" value="60KD_IMP"/>
    <property type="match status" value="1"/>
</dbReference>
<evidence type="ECO:0000256" key="5">
    <source>
        <dbReference type="ARBA" id="ARBA00022475"/>
    </source>
</evidence>
<feature type="domain" description="Membrane insertase YidC/Oxa/ALB C-terminal" evidence="19">
    <location>
        <begin position="32"/>
        <end position="264"/>
    </location>
</feature>
<feature type="region of interest" description="Disordered" evidence="17">
    <location>
        <begin position="271"/>
        <end position="296"/>
    </location>
</feature>
<organism evidence="20 21">
    <name type="scientific">Nocardia albiluteola</name>
    <dbReference type="NCBI Taxonomy" id="2842303"/>
    <lineage>
        <taxon>Bacteria</taxon>
        <taxon>Bacillati</taxon>
        <taxon>Actinomycetota</taxon>
        <taxon>Actinomycetes</taxon>
        <taxon>Mycobacteriales</taxon>
        <taxon>Nocardiaceae</taxon>
        <taxon>Nocardia</taxon>
    </lineage>
</organism>
<sequence>MLDVVYYPLSAVLWLWHSAFTAVLGAASGLAWALAIVLFVLTLRAALFKPFVAYVRFQRTMSVLRPKMKELQARHADDRERLTAEMRALQKQHEFSVFSGCLPIVAQMVVFLGLFHVLASFDRTGSGSLVVRLLGHPPRMSAAQNAATANYLFSPAQVQSYVHGQLFTAPLSATLLTSGAGWVSVAAVAIPLVVLGAVCTHLTARASVTRQTEFTPQTRLINLMTMWLFPVFTLAAGLVMPVGILVYFATSNAWTYLQQLMVHRRLGPVGGEPASAATDAGPSDSAPPGLPERSVQ</sequence>
<protein>
    <recommendedName>
        <fullName evidence="3">Membrane protein insertase YidC</fullName>
    </recommendedName>
    <alternativeName>
        <fullName evidence="15">Foldase YidC</fullName>
    </alternativeName>
    <alternativeName>
        <fullName evidence="14">Membrane integrase YidC</fullName>
    </alternativeName>
    <alternativeName>
        <fullName evidence="13">Membrane protein YidC</fullName>
    </alternativeName>
</protein>
<dbReference type="PANTHER" id="PTHR12428:SF65">
    <property type="entry name" value="CYTOCHROME C OXIDASE ASSEMBLY PROTEIN COX18, MITOCHONDRIAL"/>
    <property type="match status" value="1"/>
</dbReference>
<evidence type="ECO:0000313" key="21">
    <source>
        <dbReference type="Proteomes" id="UP000733379"/>
    </source>
</evidence>
<dbReference type="PANTHER" id="PTHR12428">
    <property type="entry name" value="OXA1"/>
    <property type="match status" value="1"/>
</dbReference>
<keyword evidence="9 18" id="KW-0472">Membrane</keyword>
<dbReference type="Proteomes" id="UP000733379">
    <property type="component" value="Unassembled WGS sequence"/>
</dbReference>
<comment type="subunit">
    <text evidence="12">Interacts with the Sec translocase complex via SecD. Specifically interacts with transmembrane segments of nascent integral membrane proteins during membrane integration.</text>
</comment>
<dbReference type="CDD" id="cd20070">
    <property type="entry name" value="5TM_YidC_Alb3"/>
    <property type="match status" value="1"/>
</dbReference>
<evidence type="ECO:0000256" key="9">
    <source>
        <dbReference type="ARBA" id="ARBA00023136"/>
    </source>
</evidence>
<keyword evidence="6 16" id="KW-0812">Transmembrane</keyword>
<dbReference type="NCBIfam" id="NF002899">
    <property type="entry name" value="PRK03449.1"/>
    <property type="match status" value="1"/>
</dbReference>
<feature type="transmembrane region" description="Helical" evidence="18">
    <location>
        <begin position="95"/>
        <end position="119"/>
    </location>
</feature>
<comment type="function">
    <text evidence="11">Required for the insertion and/or proper folding and/or complex formation of integral membrane proteins into the membrane. Involved in integration of membrane proteins that insert both dependently and independently of the Sec translocase complex, as well as at least some lipoproteins. Aids folding of multispanning membrane proteins.</text>
</comment>
<dbReference type="InterPro" id="IPR001708">
    <property type="entry name" value="YidC/ALB3/OXA1/COX18"/>
</dbReference>
<dbReference type="InterPro" id="IPR028055">
    <property type="entry name" value="YidC/Oxa/ALB_C"/>
</dbReference>
<reference evidence="20 21" key="1">
    <citation type="submission" date="2021-06" db="EMBL/GenBank/DDBJ databases">
        <title>Actinomycetes sequencing.</title>
        <authorList>
            <person name="Shan Q."/>
        </authorList>
    </citation>
    <scope>NUCLEOTIDE SEQUENCE [LARGE SCALE GENOMIC DNA]</scope>
    <source>
        <strain evidence="20 21">NEAU-G5</strain>
    </source>
</reference>
<keyword evidence="5" id="KW-1003">Cell membrane</keyword>
<keyword evidence="21" id="KW-1185">Reference proteome</keyword>
<evidence type="ECO:0000256" key="15">
    <source>
        <dbReference type="ARBA" id="ARBA00033342"/>
    </source>
</evidence>
<evidence type="ECO:0000256" key="6">
    <source>
        <dbReference type="ARBA" id="ARBA00022692"/>
    </source>
</evidence>
<evidence type="ECO:0000256" key="4">
    <source>
        <dbReference type="ARBA" id="ARBA00022448"/>
    </source>
</evidence>